<keyword evidence="1" id="KW-0812">Transmembrane</keyword>
<organism evidence="2 3">
    <name type="scientific">Helicobacter anseris</name>
    <dbReference type="NCBI Taxonomy" id="375926"/>
    <lineage>
        <taxon>Bacteria</taxon>
        <taxon>Pseudomonadati</taxon>
        <taxon>Campylobacterota</taxon>
        <taxon>Epsilonproteobacteria</taxon>
        <taxon>Campylobacterales</taxon>
        <taxon>Helicobacteraceae</taxon>
        <taxon>Helicobacter</taxon>
    </lineage>
</organism>
<proteinExistence type="predicted"/>
<name>A0A3D8JCJ2_9HELI</name>
<keyword evidence="3" id="KW-1185">Reference proteome</keyword>
<keyword evidence="1" id="KW-1133">Transmembrane helix</keyword>
<evidence type="ECO:0008006" key="4">
    <source>
        <dbReference type="Google" id="ProtNLM"/>
    </source>
</evidence>
<keyword evidence="1" id="KW-0472">Membrane</keyword>
<protein>
    <recommendedName>
        <fullName evidence="4">Prepilin-type cleavage/methylation domain-containing protein</fullName>
    </recommendedName>
</protein>
<evidence type="ECO:0000313" key="3">
    <source>
        <dbReference type="Proteomes" id="UP000256695"/>
    </source>
</evidence>
<evidence type="ECO:0000313" key="2">
    <source>
        <dbReference type="EMBL" id="RDU74574.1"/>
    </source>
</evidence>
<sequence length="134" mass="15202">MQMRAFALLEFVFGIVVLGLVSITCAKMLLHLKQKELFAQNTSIQTISLQNTLLQISHFLENAKTISIKDNALYFTDDTSNHSITLKNQTLFLDDIMLLDSLKSFEITPIKDDLLITLCAKSLCLQKVFLRYGD</sequence>
<dbReference type="EMBL" id="NXLX01000001">
    <property type="protein sequence ID" value="RDU74574.1"/>
    <property type="molecule type" value="Genomic_DNA"/>
</dbReference>
<dbReference type="Proteomes" id="UP000256695">
    <property type="component" value="Unassembled WGS sequence"/>
</dbReference>
<accession>A0A3D8JCJ2</accession>
<dbReference type="AlphaFoldDB" id="A0A3D8JCJ2"/>
<comment type="caution">
    <text evidence="2">The sequence shown here is derived from an EMBL/GenBank/DDBJ whole genome shotgun (WGS) entry which is preliminary data.</text>
</comment>
<reference evidence="2 3" key="1">
    <citation type="submission" date="2018-04" db="EMBL/GenBank/DDBJ databases">
        <title>Novel Campyloabacter and Helicobacter Species and Strains.</title>
        <authorList>
            <person name="Mannion A.J."/>
            <person name="Shen Z."/>
            <person name="Fox J.G."/>
        </authorList>
    </citation>
    <scope>NUCLEOTIDE SEQUENCE [LARGE SCALE GENOMIC DNA]</scope>
    <source>
        <strain evidence="2 3">MIT 04-9362</strain>
    </source>
</reference>
<evidence type="ECO:0000256" key="1">
    <source>
        <dbReference type="SAM" id="Phobius"/>
    </source>
</evidence>
<gene>
    <name evidence="2" type="ORF">CQA57_00560</name>
</gene>
<feature type="transmembrane region" description="Helical" evidence="1">
    <location>
        <begin position="6"/>
        <end position="30"/>
    </location>
</feature>